<sequence length="65" mass="7371">MNPAAGLTHWIPGLQVWYGIYTRSWWAFIPGPPDRLLEAPTPDHLAQKLTALSLRATERHLAPLR</sequence>
<dbReference type="AlphaFoldDB" id="A0A7Y9JFE3"/>
<accession>A0A7Y9JFE3</accession>
<name>A0A7Y9JFE3_9ACTN</name>
<dbReference type="EMBL" id="JACCBA010000001">
    <property type="protein sequence ID" value="NYD46523.1"/>
    <property type="molecule type" value="Genomic_DNA"/>
</dbReference>
<gene>
    <name evidence="1" type="ORF">BJY14_002506</name>
</gene>
<evidence type="ECO:0000313" key="1">
    <source>
        <dbReference type="EMBL" id="NYD46523.1"/>
    </source>
</evidence>
<proteinExistence type="predicted"/>
<dbReference type="Proteomes" id="UP000529783">
    <property type="component" value="Unassembled WGS sequence"/>
</dbReference>
<protein>
    <submittedName>
        <fullName evidence="1">Uncharacterized protein</fullName>
    </submittedName>
</protein>
<comment type="caution">
    <text evidence="1">The sequence shown here is derived from an EMBL/GenBank/DDBJ whole genome shotgun (WGS) entry which is preliminary data.</text>
</comment>
<organism evidence="1 2">
    <name type="scientific">Actinomadura luteofluorescens</name>
    <dbReference type="NCBI Taxonomy" id="46163"/>
    <lineage>
        <taxon>Bacteria</taxon>
        <taxon>Bacillati</taxon>
        <taxon>Actinomycetota</taxon>
        <taxon>Actinomycetes</taxon>
        <taxon>Streptosporangiales</taxon>
        <taxon>Thermomonosporaceae</taxon>
        <taxon>Actinomadura</taxon>
    </lineage>
</organism>
<evidence type="ECO:0000313" key="2">
    <source>
        <dbReference type="Proteomes" id="UP000529783"/>
    </source>
</evidence>
<reference evidence="1 2" key="1">
    <citation type="submission" date="2020-07" db="EMBL/GenBank/DDBJ databases">
        <title>Sequencing the genomes of 1000 actinobacteria strains.</title>
        <authorList>
            <person name="Klenk H.-P."/>
        </authorList>
    </citation>
    <scope>NUCLEOTIDE SEQUENCE [LARGE SCALE GENOMIC DNA]</scope>
    <source>
        <strain evidence="1 2">DSM 40398</strain>
    </source>
</reference>
<keyword evidence="2" id="KW-1185">Reference proteome</keyword>